<evidence type="ECO:0000256" key="1">
    <source>
        <dbReference type="SAM" id="SignalP"/>
    </source>
</evidence>
<evidence type="ECO:0000313" key="2">
    <source>
        <dbReference type="EMBL" id="TCL68545.1"/>
    </source>
</evidence>
<accession>A0A4R1RQ81</accession>
<keyword evidence="3" id="KW-1185">Reference proteome</keyword>
<dbReference type="AlphaFoldDB" id="A0A4R1RQ81"/>
<dbReference type="EMBL" id="SLUN01000013">
    <property type="protein sequence ID" value="TCL68545.1"/>
    <property type="molecule type" value="Genomic_DNA"/>
</dbReference>
<dbReference type="OrthoDB" id="2644341at2"/>
<dbReference type="RefSeq" id="WP_132014531.1">
    <property type="nucleotide sequence ID" value="NZ_SLUN01000013.1"/>
</dbReference>
<dbReference type="PANTHER" id="PTHR43649">
    <property type="entry name" value="ARABINOSE-BINDING PROTEIN-RELATED"/>
    <property type="match status" value="1"/>
</dbReference>
<evidence type="ECO:0000313" key="3">
    <source>
        <dbReference type="Proteomes" id="UP000295008"/>
    </source>
</evidence>
<dbReference type="Pfam" id="PF01547">
    <property type="entry name" value="SBP_bac_1"/>
    <property type="match status" value="1"/>
</dbReference>
<keyword evidence="1" id="KW-0732">Signal</keyword>
<organism evidence="2 3">
    <name type="scientific">Hydrogenispora ethanolica</name>
    <dbReference type="NCBI Taxonomy" id="1082276"/>
    <lineage>
        <taxon>Bacteria</taxon>
        <taxon>Bacillati</taxon>
        <taxon>Bacillota</taxon>
        <taxon>Hydrogenispora</taxon>
    </lineage>
</organism>
<dbReference type="SUPFAM" id="SSF53850">
    <property type="entry name" value="Periplasmic binding protein-like II"/>
    <property type="match status" value="1"/>
</dbReference>
<dbReference type="PANTHER" id="PTHR43649:SF12">
    <property type="entry name" value="DIACETYLCHITOBIOSE BINDING PROTEIN DASA"/>
    <property type="match status" value="1"/>
</dbReference>
<dbReference type="CDD" id="cd13585">
    <property type="entry name" value="PBP2_TMBP_like"/>
    <property type="match status" value="1"/>
</dbReference>
<proteinExistence type="predicted"/>
<protein>
    <submittedName>
        <fullName evidence="2">Carbohydrate ABC transporter substrate-binding protein (CUT1 family)</fullName>
    </submittedName>
</protein>
<comment type="caution">
    <text evidence="2">The sequence shown here is derived from an EMBL/GenBank/DDBJ whole genome shotgun (WGS) entry which is preliminary data.</text>
</comment>
<dbReference type="InterPro" id="IPR006059">
    <property type="entry name" value="SBP"/>
</dbReference>
<dbReference type="Proteomes" id="UP000295008">
    <property type="component" value="Unassembled WGS sequence"/>
</dbReference>
<gene>
    <name evidence="2" type="ORF">EDC14_101386</name>
</gene>
<dbReference type="Gene3D" id="3.40.190.10">
    <property type="entry name" value="Periplasmic binding protein-like II"/>
    <property type="match status" value="1"/>
</dbReference>
<feature type="signal peptide" evidence="1">
    <location>
        <begin position="1"/>
        <end position="31"/>
    </location>
</feature>
<feature type="chain" id="PRO_5020279624" evidence="1">
    <location>
        <begin position="32"/>
        <end position="465"/>
    </location>
</feature>
<dbReference type="InterPro" id="IPR050490">
    <property type="entry name" value="Bact_solute-bd_prot1"/>
</dbReference>
<reference evidence="2 3" key="1">
    <citation type="submission" date="2019-03" db="EMBL/GenBank/DDBJ databases">
        <title>Genomic Encyclopedia of Type Strains, Phase IV (KMG-IV): sequencing the most valuable type-strain genomes for metagenomic binning, comparative biology and taxonomic classification.</title>
        <authorList>
            <person name="Goeker M."/>
        </authorList>
    </citation>
    <scope>NUCLEOTIDE SEQUENCE [LARGE SCALE GENOMIC DNA]</scope>
    <source>
        <strain evidence="2 3">LX-B</strain>
    </source>
</reference>
<sequence>MILRSGRKITVFLLIASLLAFTFATIVTVSAAENTIELKVVIDPDTPDNKARIEATLERIKRFEAANPGIKCKTIPYTYTTRQNFFVMQAAHNAPDVIDVWATECPMLVAKGWAVPLDNYLKKWDKYSWYSPNSFDPFRLNGKIWGVPWTGYVKHVIYNKRMFKEKGVPEPNLRWTWKDFVAAAVKLTDKEKGIAGFAPMTRGSEAGWALSDLIYQAGGEIETYRNGKYTAAFGSPEAIRALQFLKDLKWKYDVLPANWSNGWTDVFNVFGSGKAAIVWDGDWGRNVAINGQKMNPRDVGVALMPKGDGPKGRQAGVQGGRFFVINALCPPRNRDAAWKWLTFELWGEGNITRLESEATEARQNKQYRAQFEYFPLKPTSPFYKQWEATFAKHSDVLLSWGDEAFLNALPKTAHTEPPIEAQVVYGQVLAPIVQAVLSDKNAAPAKLLKEAAAKFQKEYLDNVKE</sequence>
<name>A0A4R1RQ81_HYDET</name>